<evidence type="ECO:0000259" key="6">
    <source>
        <dbReference type="SMART" id="SM00642"/>
    </source>
</evidence>
<feature type="binding site" evidence="2">
    <location>
        <position position="468"/>
    </location>
    <ligand>
        <name>Ca(2+)</name>
        <dbReference type="ChEBI" id="CHEBI:29108"/>
    </ligand>
</feature>
<keyword evidence="2" id="KW-0479">Metal-binding</keyword>
<dbReference type="InterPro" id="IPR017853">
    <property type="entry name" value="GH"/>
</dbReference>
<dbReference type="GO" id="GO:0030980">
    <property type="term" value="P:alpha-glucan catabolic process"/>
    <property type="evidence" value="ECO:0007669"/>
    <property type="project" value="InterPro"/>
</dbReference>
<feature type="site" description="Transition state stabilizer" evidence="3">
    <location>
        <position position="569"/>
    </location>
</feature>
<evidence type="ECO:0000256" key="1">
    <source>
        <dbReference type="PIRSR" id="PIRSR036917-1"/>
    </source>
</evidence>
<dbReference type="Gene3D" id="3.20.20.80">
    <property type="entry name" value="Glycosidases"/>
    <property type="match status" value="1"/>
</dbReference>
<comment type="cofactor">
    <cofactor evidence="2">
        <name>Ca(2+)</name>
        <dbReference type="ChEBI" id="CHEBI:29108"/>
    </cofactor>
    <text evidence="2">Binds 1 Ca(2+) ion per subunit.</text>
</comment>
<dbReference type="SMART" id="SM00642">
    <property type="entry name" value="Aamy"/>
    <property type="match status" value="1"/>
</dbReference>
<feature type="disulfide bond" evidence="4">
    <location>
        <begin position="130"/>
        <end position="538"/>
    </location>
</feature>
<protein>
    <submittedName>
        <fullName evidence="7">Alpha-amylase</fullName>
        <ecNumber evidence="7">3.2.1.1</ecNumber>
    </submittedName>
</protein>
<dbReference type="AlphaFoldDB" id="A0A3G4VKZ8"/>
<gene>
    <name evidence="7" type="ORF">ECB94_25965</name>
</gene>
<dbReference type="PANTHER" id="PTHR10357">
    <property type="entry name" value="ALPHA-AMYLASE FAMILY MEMBER"/>
    <property type="match status" value="1"/>
</dbReference>
<dbReference type="SUPFAM" id="SSF51445">
    <property type="entry name" value="(Trans)glycosidases"/>
    <property type="match status" value="1"/>
</dbReference>
<keyword evidence="7" id="KW-0326">Glycosidase</keyword>
<evidence type="ECO:0000313" key="7">
    <source>
        <dbReference type="EMBL" id="AYV24688.1"/>
    </source>
</evidence>
<keyword evidence="4" id="KW-1015">Disulfide bond</keyword>
<dbReference type="EMBL" id="CP033578">
    <property type="protein sequence ID" value="AYV24688.1"/>
    <property type="molecule type" value="Genomic_DNA"/>
</dbReference>
<feature type="active site" description="Nucleophile" evidence="1">
    <location>
        <position position="464"/>
    </location>
</feature>
<feature type="domain" description="Glycosyl hydrolase family 13 catalytic" evidence="6">
    <location>
        <begin position="203"/>
        <end position="646"/>
    </location>
</feature>
<reference evidence="7 8" key="1">
    <citation type="submission" date="2018-11" db="EMBL/GenBank/DDBJ databases">
        <title>Complete Genome Sequence of Vbrio mediterranei 117-T6: a Potential Pathogen Bacteria Isolated from the Conchocelis of Pyropia.</title>
        <authorList>
            <person name="Liu Q."/>
        </authorList>
    </citation>
    <scope>NUCLEOTIDE SEQUENCE [LARGE SCALE GENOMIC DNA]</scope>
    <source>
        <strain evidence="7 8">117-T6</strain>
    </source>
</reference>
<dbReference type="Pfam" id="PF00128">
    <property type="entry name" value="Alpha-amylase"/>
    <property type="match status" value="2"/>
</dbReference>
<name>A0A3G4VKZ8_9VIBR</name>
<dbReference type="NCBIfam" id="NF007051">
    <property type="entry name" value="PRK09505.1-1"/>
    <property type="match status" value="1"/>
</dbReference>
<keyword evidence="5" id="KW-0732">Signal</keyword>
<dbReference type="InterPro" id="IPR006047">
    <property type="entry name" value="GH13_cat_dom"/>
</dbReference>
<keyword evidence="7" id="KW-0378">Hydrolase</keyword>
<evidence type="ECO:0000256" key="4">
    <source>
        <dbReference type="PIRSR" id="PIRSR036917-4"/>
    </source>
</evidence>
<dbReference type="PIRSF" id="PIRSF036917">
    <property type="entry name" value="Alph_amls_MalS"/>
    <property type="match status" value="1"/>
</dbReference>
<organism evidence="7 8">
    <name type="scientific">Vibrio mediterranei</name>
    <dbReference type="NCBI Taxonomy" id="689"/>
    <lineage>
        <taxon>Bacteria</taxon>
        <taxon>Pseudomonadati</taxon>
        <taxon>Pseudomonadota</taxon>
        <taxon>Gammaproteobacteria</taxon>
        <taxon>Vibrionales</taxon>
        <taxon>Vibrionaceae</taxon>
        <taxon>Vibrio</taxon>
    </lineage>
</organism>
<dbReference type="InterPro" id="IPR014635">
    <property type="entry name" value="A_amylase_MalS"/>
</dbReference>
<dbReference type="Proteomes" id="UP000279760">
    <property type="component" value="Chromosome 2"/>
</dbReference>
<evidence type="ECO:0000313" key="8">
    <source>
        <dbReference type="Proteomes" id="UP000279760"/>
    </source>
</evidence>
<evidence type="ECO:0000256" key="5">
    <source>
        <dbReference type="SAM" id="SignalP"/>
    </source>
</evidence>
<evidence type="ECO:0000256" key="3">
    <source>
        <dbReference type="PIRSR" id="PIRSR036917-3"/>
    </source>
</evidence>
<evidence type="ECO:0000256" key="2">
    <source>
        <dbReference type="PIRSR" id="PIRSR036917-2"/>
    </source>
</evidence>
<proteinExistence type="predicted"/>
<dbReference type="GO" id="GO:0042597">
    <property type="term" value="C:periplasmic space"/>
    <property type="evidence" value="ECO:0007669"/>
    <property type="project" value="InterPro"/>
</dbReference>
<dbReference type="GO" id="GO:0009313">
    <property type="term" value="P:oligosaccharide catabolic process"/>
    <property type="evidence" value="ECO:0007669"/>
    <property type="project" value="InterPro"/>
</dbReference>
<feature type="chain" id="PRO_5017949332" evidence="5">
    <location>
        <begin position="20"/>
        <end position="684"/>
    </location>
</feature>
<dbReference type="RefSeq" id="WP_124942127.1">
    <property type="nucleotide sequence ID" value="NZ_CP033578.1"/>
</dbReference>
<keyword evidence="2" id="KW-0106">Calcium</keyword>
<feature type="signal peptide" evidence="5">
    <location>
        <begin position="1"/>
        <end position="19"/>
    </location>
</feature>
<dbReference type="GO" id="GO:0005509">
    <property type="term" value="F:calcium ion binding"/>
    <property type="evidence" value="ECO:0007669"/>
    <property type="project" value="InterPro"/>
</dbReference>
<accession>A0A3G4VKZ8</accession>
<feature type="active site" description="Proton donor" evidence="1">
    <location>
        <position position="504"/>
    </location>
</feature>
<dbReference type="GO" id="GO:0004556">
    <property type="term" value="F:alpha-amylase activity"/>
    <property type="evidence" value="ECO:0007669"/>
    <property type="project" value="UniProtKB-EC"/>
</dbReference>
<feature type="binding site" evidence="2">
    <location>
        <position position="324"/>
    </location>
    <ligand>
        <name>Ca(2+)</name>
        <dbReference type="ChEBI" id="CHEBI:29108"/>
    </ligand>
</feature>
<dbReference type="PANTHER" id="PTHR10357:SF209">
    <property type="entry name" value="PERIPLASMIC ALPHA-AMYLASE"/>
    <property type="match status" value="1"/>
</dbReference>
<sequence>MKHKTLLAYMLLASPSLFASPYLTISTSTTSRDYPLDPTTPLVVTLNKDKYQLEISATDTLCNNELPNKVKFNTPVPLLCGKTSTLPLNIRFTGDYAFSYDEKLHTLTFKRQPKKVAKTEFKRPIPDVKCERLPNQLQTIDLGSSYPDGTQLKDVFSGSVVTVHNGQVSLQPNASSGGLTLLEPVKSVQSHTKFDYRNANIYFVMVDRFKDSNPEAIQPYGRQKDGKDEIGTFHGGDLKGVTEKLDYIKALGTNVIWLSPIVEQVHGFVGGGDSGSFPFYAYHGYWARDFTKIDQSFGNDNDLMQLVSEAHKRGIKVLLDAVINHPGYSTLADLQFDHIDVAKTTNILPKTWAHWAPKKGENWHSYHININYNSHNWADWWGPDWVRTGLPSYDKPGSSDTTLSLAGLPDFKTESNKTVQPPEFLLNNPGTRVVARDNYTVADYLIEWQTDWVKRFGIDGYRVDTVKHVEGEVWKRLKAEAMSSLELWRSENNVEGQPFWMMGEVWGHSAYRSPYFDDGFDALINFDMQKKLDKGATCFSQMADTYQHYADTIQGSPDFNPVSYMSSHDTELFFSRFKDYDMQRNAANALLLSPGAIQVYYGDEVGRNIGPYADDFHQGTRSDMIWELSNDKQKLLKHWETVGQFRDRHPAIGAGKHTVLPNDNAYVFSRELGDDKVVIAYFGN</sequence>
<dbReference type="EC" id="3.2.1.1" evidence="7"/>